<sequence length="166" mass="18567">MLRAGHQKKEPIPSKWMISFARPDVGFLPGDQSRIPTVLGNLTSLKQLYLVYYNVFDDGIPTELSKLSNLVLLDLSSYGLDGEIPWQIGKLINHKMLFMHSTSCPGRYHHRSFVIELPNLDTLQLFMNNFTGAMPKRLGSGGRIRVLNLSSNKLTSAVPANLCPLN</sequence>
<keyword evidence="1" id="KW-0418">Kinase</keyword>
<dbReference type="Proteomes" id="UP001055439">
    <property type="component" value="Chromosome 4"/>
</dbReference>
<gene>
    <name evidence="1" type="ORF">MUK42_22981</name>
</gene>
<dbReference type="PANTHER" id="PTHR48004">
    <property type="entry name" value="OS01G0149700 PROTEIN"/>
    <property type="match status" value="1"/>
</dbReference>
<organism evidence="1 2">
    <name type="scientific">Musa troglodytarum</name>
    <name type="common">fe'i banana</name>
    <dbReference type="NCBI Taxonomy" id="320322"/>
    <lineage>
        <taxon>Eukaryota</taxon>
        <taxon>Viridiplantae</taxon>
        <taxon>Streptophyta</taxon>
        <taxon>Embryophyta</taxon>
        <taxon>Tracheophyta</taxon>
        <taxon>Spermatophyta</taxon>
        <taxon>Magnoliopsida</taxon>
        <taxon>Liliopsida</taxon>
        <taxon>Zingiberales</taxon>
        <taxon>Musaceae</taxon>
        <taxon>Musa</taxon>
    </lineage>
</organism>
<dbReference type="InterPro" id="IPR052941">
    <property type="entry name" value="StomDev_PlantInt_Reg"/>
</dbReference>
<keyword evidence="2" id="KW-1185">Reference proteome</keyword>
<dbReference type="AlphaFoldDB" id="A0A9E7FM52"/>
<dbReference type="EMBL" id="CP097506">
    <property type="protein sequence ID" value="URD98303.1"/>
    <property type="molecule type" value="Genomic_DNA"/>
</dbReference>
<keyword evidence="1" id="KW-0675">Receptor</keyword>
<dbReference type="Gene3D" id="3.80.10.10">
    <property type="entry name" value="Ribonuclease Inhibitor"/>
    <property type="match status" value="2"/>
</dbReference>
<keyword evidence="1" id="KW-0808">Transferase</keyword>
<dbReference type="SUPFAM" id="SSF52058">
    <property type="entry name" value="L domain-like"/>
    <property type="match status" value="1"/>
</dbReference>
<evidence type="ECO:0000313" key="1">
    <source>
        <dbReference type="EMBL" id="URD98303.1"/>
    </source>
</evidence>
<dbReference type="InterPro" id="IPR032675">
    <property type="entry name" value="LRR_dom_sf"/>
</dbReference>
<dbReference type="Pfam" id="PF00560">
    <property type="entry name" value="LRR_1"/>
    <property type="match status" value="1"/>
</dbReference>
<dbReference type="GO" id="GO:0016301">
    <property type="term" value="F:kinase activity"/>
    <property type="evidence" value="ECO:0007669"/>
    <property type="project" value="UniProtKB-KW"/>
</dbReference>
<dbReference type="PANTHER" id="PTHR48004:SF59">
    <property type="entry name" value="LEUCINE-RICH REPEAT-CONTAINING N-TERMINAL PLANT-TYPE DOMAIN-CONTAINING PROTEIN"/>
    <property type="match status" value="1"/>
</dbReference>
<reference evidence="1" key="1">
    <citation type="submission" date="2022-05" db="EMBL/GenBank/DDBJ databases">
        <title>The Musa troglodytarum L. genome provides insights into the mechanism of non-climacteric behaviour and enrichment of carotenoids.</title>
        <authorList>
            <person name="Wang J."/>
        </authorList>
    </citation>
    <scope>NUCLEOTIDE SEQUENCE</scope>
    <source>
        <tissue evidence="1">Leaf</tissue>
    </source>
</reference>
<protein>
    <submittedName>
        <fullName evidence="1">Leucine-rich repeat receptor-like serine threonine-protein kinase BAM1-like</fullName>
    </submittedName>
</protein>
<dbReference type="OrthoDB" id="1736866at2759"/>
<evidence type="ECO:0000313" key="2">
    <source>
        <dbReference type="Proteomes" id="UP001055439"/>
    </source>
</evidence>
<name>A0A9E7FM52_9LILI</name>
<proteinExistence type="predicted"/>
<accession>A0A9E7FM52</accession>
<dbReference type="InterPro" id="IPR001611">
    <property type="entry name" value="Leu-rich_rpt"/>
</dbReference>